<organism evidence="4 5">
    <name type="scientific">Bacillus aquiflavi</name>
    <dbReference type="NCBI Taxonomy" id="2672567"/>
    <lineage>
        <taxon>Bacteria</taxon>
        <taxon>Bacillati</taxon>
        <taxon>Bacillota</taxon>
        <taxon>Bacilli</taxon>
        <taxon>Bacillales</taxon>
        <taxon>Bacillaceae</taxon>
        <taxon>Bacillus</taxon>
    </lineage>
</organism>
<keyword evidence="5" id="KW-1185">Reference proteome</keyword>
<comment type="similarity">
    <text evidence="1">Belongs to the thioesterase family.</text>
</comment>
<dbReference type="PANTHER" id="PTHR11487:SF0">
    <property type="entry name" value="S-ACYL FATTY ACID SYNTHASE THIOESTERASE, MEDIUM CHAIN"/>
    <property type="match status" value="1"/>
</dbReference>
<dbReference type="RefSeq" id="WP_163243113.1">
    <property type="nucleotide sequence ID" value="NZ_JAAIWN010000043.1"/>
</dbReference>
<gene>
    <name evidence="4" type="ORF">G4D64_14670</name>
    <name evidence="3" type="ORF">H1Z61_08215</name>
</gene>
<evidence type="ECO:0000259" key="2">
    <source>
        <dbReference type="Pfam" id="PF00975"/>
    </source>
</evidence>
<evidence type="ECO:0000313" key="4">
    <source>
        <dbReference type="EMBL" id="NEY82714.1"/>
    </source>
</evidence>
<reference evidence="3 6" key="2">
    <citation type="submission" date="2020-07" db="EMBL/GenBank/DDBJ databases">
        <authorList>
            <person name="Feng H."/>
        </authorList>
    </citation>
    <scope>NUCLEOTIDE SEQUENCE [LARGE SCALE GENOMIC DNA]</scope>
    <source>
        <strain evidence="6">s-12</strain>
        <strain evidence="3">S-12</strain>
    </source>
</reference>
<feature type="domain" description="Thioesterase" evidence="2">
    <location>
        <begin position="5"/>
        <end position="227"/>
    </location>
</feature>
<evidence type="ECO:0000313" key="5">
    <source>
        <dbReference type="Proteomes" id="UP000472971"/>
    </source>
</evidence>
<dbReference type="EMBL" id="JAAIWN010000043">
    <property type="protein sequence ID" value="NEY82714.1"/>
    <property type="molecule type" value="Genomic_DNA"/>
</dbReference>
<dbReference type="Pfam" id="PF00975">
    <property type="entry name" value="Thioesterase"/>
    <property type="match status" value="1"/>
</dbReference>
<evidence type="ECO:0000256" key="1">
    <source>
        <dbReference type="ARBA" id="ARBA00007169"/>
    </source>
</evidence>
<dbReference type="InterPro" id="IPR001031">
    <property type="entry name" value="Thioesterase"/>
</dbReference>
<dbReference type="Proteomes" id="UP000570010">
    <property type="component" value="Unassembled WGS sequence"/>
</dbReference>
<protein>
    <submittedName>
        <fullName evidence="4">Thioesterase</fullName>
    </submittedName>
</protein>
<accession>A0A6B3W5J8</accession>
<proteinExistence type="inferred from homology"/>
<evidence type="ECO:0000313" key="3">
    <source>
        <dbReference type="EMBL" id="MBA4537129.1"/>
    </source>
</evidence>
<dbReference type="Proteomes" id="UP000472971">
    <property type="component" value="Unassembled WGS sequence"/>
</dbReference>
<dbReference type="AlphaFoldDB" id="A0A6B3W5J8"/>
<comment type="caution">
    <text evidence="4">The sequence shown here is derived from an EMBL/GenBank/DDBJ whole genome shotgun (WGS) entry which is preliminary data.</text>
</comment>
<dbReference type="PANTHER" id="PTHR11487">
    <property type="entry name" value="THIOESTERASE"/>
    <property type="match status" value="1"/>
</dbReference>
<name>A0A6B3W5J8_9BACI</name>
<evidence type="ECO:0000313" key="6">
    <source>
        <dbReference type="Proteomes" id="UP000570010"/>
    </source>
</evidence>
<sequence>MQKVRLFCLPYAGGSSFIFSRWKTYLHPAIEIIPLELAGRGRRINEPLISNFEEMVNDIFKTIKNDLSDLPYIILGHSMGGLLAYELAYRILQSNSKMPILIILSGIEPPKLRKRKVISTLPDEEFVKEVLSIGGTPKNIFANKEASDIFISILRADFKLVESYVAQDYKPLDVDLMIFNGERDYSTTFPRVKEWKKYTNKSCQMINFEGGHFFIHDHKKEVINAINLYIEKVLY</sequence>
<dbReference type="GO" id="GO:0008610">
    <property type="term" value="P:lipid biosynthetic process"/>
    <property type="evidence" value="ECO:0007669"/>
    <property type="project" value="TreeGrafter"/>
</dbReference>
<dbReference type="InterPro" id="IPR029058">
    <property type="entry name" value="AB_hydrolase_fold"/>
</dbReference>
<reference evidence="4 5" key="1">
    <citation type="submission" date="2020-02" db="EMBL/GenBank/DDBJ databases">
        <title>Bacillus aquiflavi sp. nov., isolated from yellow water of strong flavor Chinese baijiu in Yibin region of China.</title>
        <authorList>
            <person name="Xie J."/>
        </authorList>
    </citation>
    <scope>NUCLEOTIDE SEQUENCE [LARGE SCALE GENOMIC DNA]</scope>
    <source>
        <strain evidence="4 5">3H-10</strain>
    </source>
</reference>
<dbReference type="Gene3D" id="3.40.50.1820">
    <property type="entry name" value="alpha/beta hydrolase"/>
    <property type="match status" value="1"/>
</dbReference>
<dbReference type="InterPro" id="IPR012223">
    <property type="entry name" value="TEII"/>
</dbReference>
<dbReference type="SUPFAM" id="SSF53474">
    <property type="entry name" value="alpha/beta-Hydrolases"/>
    <property type="match status" value="1"/>
</dbReference>
<dbReference type="EMBL" id="JACEIO010000016">
    <property type="protein sequence ID" value="MBA4537129.1"/>
    <property type="molecule type" value="Genomic_DNA"/>
</dbReference>